<reference evidence="1" key="1">
    <citation type="submission" date="2021-06" db="EMBL/GenBank/DDBJ databases">
        <title>Phylogenomic analysis of Salmeonna serovar Bovismorbificans...</title>
        <authorList>
            <person name="Gopinath G."/>
            <person name="Tall B.D."/>
            <person name="Allard M."/>
        </authorList>
    </citation>
    <scope>NUCLEOTIDE SEQUENCE</scope>
    <source>
        <strain evidence="1">Sal610</strain>
    </source>
</reference>
<organism evidence="1">
    <name type="scientific">Salmonella enterica subsp. enterica serovar Bovismorbificans str. Sal610</name>
    <dbReference type="NCBI Taxonomy" id="1430436"/>
    <lineage>
        <taxon>Bacteria</taxon>
        <taxon>Pseudomonadati</taxon>
        <taxon>Pseudomonadota</taxon>
        <taxon>Gammaproteobacteria</taxon>
        <taxon>Enterobacterales</taxon>
        <taxon>Enterobacteriaceae</taxon>
        <taxon>Salmonella</taxon>
    </lineage>
</organism>
<dbReference type="AlphaFoldDB" id="A0A8F2UXE8"/>
<evidence type="ECO:0000313" key="1">
    <source>
        <dbReference type="EMBL" id="QWW02889.1"/>
    </source>
</evidence>
<dbReference type="EMBL" id="CP076747">
    <property type="protein sequence ID" value="QWW02889.1"/>
    <property type="molecule type" value="Genomic_DNA"/>
</dbReference>
<gene>
    <name evidence="1" type="ORF">KRP68_04880</name>
</gene>
<protein>
    <submittedName>
        <fullName evidence="1">Uncharacterized protein</fullName>
    </submittedName>
</protein>
<sequence length="115" mass="12882">MNTYVLRIHILTNIVNLCGKSVLTRHPDTGLARLPQCQSGIWSTAAGKPKLSTFTLTHYGRSFHYSNVGIHDLCTSQYGNENNRDDSWRGVQLLGDGSWQIVVKDGSETIMCLDW</sequence>
<accession>A0A8F2UXE8</accession>
<proteinExistence type="predicted"/>
<name>A0A8F2UXE8_SALET</name>
<dbReference type="RefSeq" id="WP_176207710.1">
    <property type="nucleotide sequence ID" value="NZ_AZKX01000001.1"/>
</dbReference>